<reference evidence="7 8" key="1">
    <citation type="journal article" date="2016" name="Int. J. Syst. Evol. Microbiol.">
        <title>Chitinibacter fontanus sp. nov., isolated from a spring.</title>
        <authorList>
            <person name="Sheu S.Y."/>
            <person name="Li Y.S."/>
            <person name="Young C.C."/>
            <person name="Chen W.M."/>
        </authorList>
    </citation>
    <scope>NUCLEOTIDE SEQUENCE [LARGE SCALE GENOMIC DNA]</scope>
    <source>
        <strain evidence="7 8">STM-7</strain>
    </source>
</reference>
<dbReference type="InterPro" id="IPR036890">
    <property type="entry name" value="HATPase_C_sf"/>
</dbReference>
<dbReference type="SUPFAM" id="SSF55874">
    <property type="entry name" value="ATPase domain of HSP90 chaperone/DNA topoisomerase II/histidine kinase"/>
    <property type="match status" value="1"/>
</dbReference>
<protein>
    <recommendedName>
        <fullName evidence="2">histidine kinase</fullName>
        <ecNumber evidence="2">2.7.13.3</ecNumber>
    </recommendedName>
</protein>
<organism evidence="7 8">
    <name type="scientific">Chitinibacter fontanus</name>
    <dbReference type="NCBI Taxonomy" id="1737446"/>
    <lineage>
        <taxon>Bacteria</taxon>
        <taxon>Pseudomonadati</taxon>
        <taxon>Pseudomonadota</taxon>
        <taxon>Betaproteobacteria</taxon>
        <taxon>Neisseriales</taxon>
        <taxon>Chitinibacteraceae</taxon>
        <taxon>Chitinibacter</taxon>
    </lineage>
</organism>
<dbReference type="PRINTS" id="PR00344">
    <property type="entry name" value="BCTRLSENSOR"/>
</dbReference>
<feature type="repeat" description="TPR" evidence="4">
    <location>
        <begin position="169"/>
        <end position="202"/>
    </location>
</feature>
<dbReference type="SUPFAM" id="SSF47384">
    <property type="entry name" value="Homodimeric domain of signal transducing histidine kinase"/>
    <property type="match status" value="1"/>
</dbReference>
<proteinExistence type="predicted"/>
<dbReference type="Gene3D" id="1.25.40.10">
    <property type="entry name" value="Tetratricopeptide repeat domain"/>
    <property type="match status" value="2"/>
</dbReference>
<dbReference type="SUPFAM" id="SSF48452">
    <property type="entry name" value="TPR-like"/>
    <property type="match status" value="1"/>
</dbReference>
<dbReference type="Pfam" id="PF13185">
    <property type="entry name" value="GAF_2"/>
    <property type="match status" value="1"/>
</dbReference>
<dbReference type="Pfam" id="PF02518">
    <property type="entry name" value="HATPase_c"/>
    <property type="match status" value="1"/>
</dbReference>
<dbReference type="SMART" id="SM00387">
    <property type="entry name" value="HATPase_c"/>
    <property type="match status" value="1"/>
</dbReference>
<dbReference type="InterPro" id="IPR005467">
    <property type="entry name" value="His_kinase_dom"/>
</dbReference>
<dbReference type="EC" id="2.7.13.3" evidence="2"/>
<comment type="catalytic activity">
    <reaction evidence="1">
        <text>ATP + protein L-histidine = ADP + protein N-phospho-L-histidine.</text>
        <dbReference type="EC" id="2.7.13.3"/>
    </reaction>
</comment>
<evidence type="ECO:0000256" key="3">
    <source>
        <dbReference type="ARBA" id="ARBA00022553"/>
    </source>
</evidence>
<keyword evidence="8" id="KW-1185">Reference proteome</keyword>
<feature type="coiled-coil region" evidence="5">
    <location>
        <begin position="499"/>
        <end position="530"/>
    </location>
</feature>
<dbReference type="InterPro" id="IPR036097">
    <property type="entry name" value="HisK_dim/P_sf"/>
</dbReference>
<dbReference type="Gene3D" id="3.30.565.10">
    <property type="entry name" value="Histidine kinase-like ATPase, C-terminal domain"/>
    <property type="match status" value="1"/>
</dbReference>
<evidence type="ECO:0000256" key="1">
    <source>
        <dbReference type="ARBA" id="ARBA00000085"/>
    </source>
</evidence>
<dbReference type="PROSITE" id="PS50109">
    <property type="entry name" value="HIS_KIN"/>
    <property type="match status" value="1"/>
</dbReference>
<dbReference type="SMART" id="SM00028">
    <property type="entry name" value="TPR"/>
    <property type="match status" value="5"/>
</dbReference>
<keyword evidence="5" id="KW-0175">Coiled coil</keyword>
<dbReference type="InterPro" id="IPR003018">
    <property type="entry name" value="GAF"/>
</dbReference>
<sequence length="798" mass="89539">MSQLPISAPLQATLDKIIKLTNSDRYEAFTYCEAGFAAARAAHDDAAFIAIAIQYGLVIDQHGYPDESINILYEALQLAQSYHHFHDEARLLNVIGRAVYTRAEYRRAMQAWAHCLEVATLADDQVSWVWAKLGIAQIYDALDDHATAVILLQQAQERAVYLHDPILLLNVLLNLGVNLFQERQFEAALQTYHESLALARELNHLDDIGETLFRIAQLLLEQGQITEALDHLGQAQQICEQSHHMWALANIYGVRAQIYQVQNQISQALLDVQHGIDYASASGSAHIEMRLRLLQSQLAEQNHDAELTLAAFRAANVLNSKISPHDHRQQLAELEDLAGLRPSSGRILLELANNPLLERCSLAELAAMLCNAAGQIIRQVRASYWEYLPDQQALRKVHPQLDVNIETFNPPLLQSLQRGETIVAHNAQHHQYTWSLYERLLLPEKLQSVLMIPLRLNESLYGVLQVGYAEKTKNWSTDEVQYMNQLAMIGTRALANIERHIFQADIARLNAQLQQNNNELEARVVERTIELQKAMEHLIETEKLASLGNLVAGFAHELNTPLGNTLTAATTLLDKNRNLLETINAGVMKKTILLQYLDETSMIAELVERNARRASNLIANLKQVAVDTASSKRRQFNLHQVIEETVATLIVSLKKRKVNVFNEVPDDIELNSYPGSLEQIISNFINNSLIHGFSLDANGEIHISAQQINDEQIELSYWDTGVGIAESIKKRVFDPFFTTRFGQGGSGLGLYLVYSLVTGTLGGGIELRDRPAGGVWFVLRLPIVAPAEPSQEFDLLRH</sequence>
<dbReference type="InterPro" id="IPR003661">
    <property type="entry name" value="HisK_dim/P_dom"/>
</dbReference>
<dbReference type="PROSITE" id="PS50005">
    <property type="entry name" value="TPR"/>
    <property type="match status" value="1"/>
</dbReference>
<dbReference type="KEGG" id="cfon:HZU75_13150"/>
<dbReference type="AlphaFoldDB" id="A0A7D5VB21"/>
<keyword evidence="4" id="KW-0802">TPR repeat</keyword>
<dbReference type="Gene3D" id="1.10.287.130">
    <property type="match status" value="1"/>
</dbReference>
<dbReference type="Proteomes" id="UP000510822">
    <property type="component" value="Chromosome"/>
</dbReference>
<dbReference type="InterPro" id="IPR029016">
    <property type="entry name" value="GAF-like_dom_sf"/>
</dbReference>
<dbReference type="PANTHER" id="PTHR43065:SF47">
    <property type="match status" value="1"/>
</dbReference>
<keyword evidence="3" id="KW-0597">Phosphoprotein</keyword>
<evidence type="ECO:0000313" key="7">
    <source>
        <dbReference type="EMBL" id="QLI82394.1"/>
    </source>
</evidence>
<dbReference type="EMBL" id="CP058952">
    <property type="protein sequence ID" value="QLI82394.1"/>
    <property type="molecule type" value="Genomic_DNA"/>
</dbReference>
<evidence type="ECO:0000259" key="6">
    <source>
        <dbReference type="PROSITE" id="PS50109"/>
    </source>
</evidence>
<dbReference type="Gene3D" id="3.30.450.40">
    <property type="match status" value="1"/>
</dbReference>
<name>A0A7D5VB21_9NEIS</name>
<feature type="domain" description="Histidine kinase" evidence="6">
    <location>
        <begin position="553"/>
        <end position="785"/>
    </location>
</feature>
<dbReference type="InterPro" id="IPR003594">
    <property type="entry name" value="HATPase_dom"/>
</dbReference>
<dbReference type="InterPro" id="IPR019734">
    <property type="entry name" value="TPR_rpt"/>
</dbReference>
<dbReference type="GO" id="GO:0000155">
    <property type="term" value="F:phosphorelay sensor kinase activity"/>
    <property type="evidence" value="ECO:0007669"/>
    <property type="project" value="InterPro"/>
</dbReference>
<evidence type="ECO:0000313" key="8">
    <source>
        <dbReference type="Proteomes" id="UP000510822"/>
    </source>
</evidence>
<dbReference type="RefSeq" id="WP_180306474.1">
    <property type="nucleotide sequence ID" value="NZ_CP058952.1"/>
</dbReference>
<dbReference type="InterPro" id="IPR011990">
    <property type="entry name" value="TPR-like_helical_dom_sf"/>
</dbReference>
<dbReference type="InterPro" id="IPR004358">
    <property type="entry name" value="Sig_transdc_His_kin-like_C"/>
</dbReference>
<dbReference type="SUPFAM" id="SSF55781">
    <property type="entry name" value="GAF domain-like"/>
    <property type="match status" value="1"/>
</dbReference>
<evidence type="ECO:0000256" key="5">
    <source>
        <dbReference type="SAM" id="Coils"/>
    </source>
</evidence>
<gene>
    <name evidence="7" type="ORF">HZU75_13150</name>
</gene>
<accession>A0A7D5VB21</accession>
<evidence type="ECO:0000256" key="2">
    <source>
        <dbReference type="ARBA" id="ARBA00012438"/>
    </source>
</evidence>
<dbReference type="CDD" id="cd00082">
    <property type="entry name" value="HisKA"/>
    <property type="match status" value="1"/>
</dbReference>
<dbReference type="PANTHER" id="PTHR43065">
    <property type="entry name" value="SENSOR HISTIDINE KINASE"/>
    <property type="match status" value="1"/>
</dbReference>
<evidence type="ECO:0000256" key="4">
    <source>
        <dbReference type="PROSITE-ProRule" id="PRU00339"/>
    </source>
</evidence>
<dbReference type="Pfam" id="PF13424">
    <property type="entry name" value="TPR_12"/>
    <property type="match status" value="1"/>
</dbReference>